<dbReference type="WBParaSite" id="PSU_v2.g13994.t1">
    <property type="protein sequence ID" value="PSU_v2.g13994.t1"/>
    <property type="gene ID" value="PSU_v2.g13994"/>
</dbReference>
<proteinExistence type="predicted"/>
<dbReference type="Gene3D" id="2.30.29.30">
    <property type="entry name" value="Pleckstrin-homology domain (PH domain)/Phosphotyrosine-binding domain (PTB)"/>
    <property type="match status" value="1"/>
</dbReference>
<evidence type="ECO:0000256" key="2">
    <source>
        <dbReference type="ARBA" id="ARBA00023136"/>
    </source>
</evidence>
<dbReference type="InterPro" id="IPR001849">
    <property type="entry name" value="PH_domain"/>
</dbReference>
<dbReference type="InterPro" id="IPR011993">
    <property type="entry name" value="PH-like_dom_sf"/>
</dbReference>
<evidence type="ECO:0000259" key="4">
    <source>
        <dbReference type="Pfam" id="PF00169"/>
    </source>
</evidence>
<feature type="region of interest" description="Disordered" evidence="3">
    <location>
        <begin position="278"/>
        <end position="299"/>
    </location>
</feature>
<evidence type="ECO:0000313" key="6">
    <source>
        <dbReference type="WBParaSite" id="PSU_v2.g13994.t1"/>
    </source>
</evidence>
<dbReference type="GO" id="GO:0045595">
    <property type="term" value="P:regulation of cell differentiation"/>
    <property type="evidence" value="ECO:0007669"/>
    <property type="project" value="TreeGrafter"/>
</dbReference>
<accession>A0A914Y5E4</accession>
<reference evidence="6" key="1">
    <citation type="submission" date="2022-11" db="UniProtKB">
        <authorList>
            <consortium name="WormBaseParasite"/>
        </authorList>
    </citation>
    <scope>IDENTIFICATION</scope>
</reference>
<comment type="subcellular location">
    <subcellularLocation>
        <location evidence="1">Membrane</location>
    </subcellularLocation>
</comment>
<evidence type="ECO:0000313" key="5">
    <source>
        <dbReference type="Proteomes" id="UP000887577"/>
    </source>
</evidence>
<keyword evidence="2" id="KW-0472">Membrane</keyword>
<feature type="domain" description="PH" evidence="4">
    <location>
        <begin position="13"/>
        <end position="115"/>
    </location>
</feature>
<dbReference type="Pfam" id="PF00169">
    <property type="entry name" value="PH"/>
    <property type="match status" value="1"/>
</dbReference>
<dbReference type="AlphaFoldDB" id="A0A914Y5E4"/>
<dbReference type="PANTHER" id="PTHR14309">
    <property type="entry name" value="EXPRESSED PROTEIN"/>
    <property type="match status" value="1"/>
</dbReference>
<evidence type="ECO:0000256" key="1">
    <source>
        <dbReference type="ARBA" id="ARBA00004370"/>
    </source>
</evidence>
<dbReference type="PANTHER" id="PTHR14309:SF12">
    <property type="entry name" value="PH DOMAIN-CONTAINING PROTEIN"/>
    <property type="match status" value="1"/>
</dbReference>
<evidence type="ECO:0000256" key="3">
    <source>
        <dbReference type="SAM" id="MobiDB-lite"/>
    </source>
</evidence>
<feature type="compositionally biased region" description="Basic and acidic residues" evidence="3">
    <location>
        <begin position="190"/>
        <end position="208"/>
    </location>
</feature>
<feature type="region of interest" description="Disordered" evidence="3">
    <location>
        <begin position="190"/>
        <end position="236"/>
    </location>
</feature>
<dbReference type="InterPro" id="IPR039680">
    <property type="entry name" value="PLEKHB1/2"/>
</dbReference>
<name>A0A914Y5E4_9BILA</name>
<organism evidence="5 6">
    <name type="scientific">Panagrolaimus superbus</name>
    <dbReference type="NCBI Taxonomy" id="310955"/>
    <lineage>
        <taxon>Eukaryota</taxon>
        <taxon>Metazoa</taxon>
        <taxon>Ecdysozoa</taxon>
        <taxon>Nematoda</taxon>
        <taxon>Chromadorea</taxon>
        <taxon>Rhabditida</taxon>
        <taxon>Tylenchina</taxon>
        <taxon>Panagrolaimomorpha</taxon>
        <taxon>Panagrolaimoidea</taxon>
        <taxon>Panagrolaimidae</taxon>
        <taxon>Panagrolaimus</taxon>
    </lineage>
</organism>
<dbReference type="Proteomes" id="UP000887577">
    <property type="component" value="Unplaced"/>
</dbReference>
<sequence length="299" mass="33762">MNLTKTDQLQNDGYLLYYKVGLFRNKWSQVYYKLHSDSNFEWFLNKKTKKPDGSVNLKNSVPDICIGPQTRLLPFKKPNLEKGWNQSQLIGIAENKKVYYFYFKTIDNLKQWLSKVINKFPSNDKETFTSSPYFSKNGKEVRVDHNITSVYNSLDQYLGLYGFGWHFWLYSNEDAPVYGDLMNCHESNHSVQHDETNNHHSHNIDDIHNSASNNDENHNHQDISNNNDCNAAATHTDNHNSTHNHGDFGCYNHSSHDNGITNTYSTIDYSSGISGGGGGEGFSSSDCGGGGGWSSGGGF</sequence>
<dbReference type="SUPFAM" id="SSF50729">
    <property type="entry name" value="PH domain-like"/>
    <property type="match status" value="1"/>
</dbReference>
<keyword evidence="5" id="KW-1185">Reference proteome</keyword>
<dbReference type="GO" id="GO:0016020">
    <property type="term" value="C:membrane"/>
    <property type="evidence" value="ECO:0007669"/>
    <property type="project" value="UniProtKB-SubCell"/>
</dbReference>
<protein>
    <submittedName>
        <fullName evidence="6">PH domain-containing protein</fullName>
    </submittedName>
</protein>